<proteinExistence type="predicted"/>
<organism evidence="4">
    <name type="scientific">Haemonchus placei</name>
    <name type="common">Barber's pole worm</name>
    <dbReference type="NCBI Taxonomy" id="6290"/>
    <lineage>
        <taxon>Eukaryota</taxon>
        <taxon>Metazoa</taxon>
        <taxon>Ecdysozoa</taxon>
        <taxon>Nematoda</taxon>
        <taxon>Chromadorea</taxon>
        <taxon>Rhabditida</taxon>
        <taxon>Rhabditina</taxon>
        <taxon>Rhabditomorpha</taxon>
        <taxon>Strongyloidea</taxon>
        <taxon>Trichostrongylidae</taxon>
        <taxon>Haemonchus</taxon>
    </lineage>
</organism>
<feature type="region of interest" description="Disordered" evidence="1">
    <location>
        <begin position="123"/>
        <end position="236"/>
    </location>
</feature>
<protein>
    <submittedName>
        <fullName evidence="4">Mucin-5AC</fullName>
    </submittedName>
</protein>
<gene>
    <name evidence="2" type="ORF">HPLM_LOCUS10410</name>
</gene>
<feature type="compositionally biased region" description="Low complexity" evidence="1">
    <location>
        <begin position="131"/>
        <end position="152"/>
    </location>
</feature>
<evidence type="ECO:0000256" key="1">
    <source>
        <dbReference type="SAM" id="MobiDB-lite"/>
    </source>
</evidence>
<reference evidence="4" key="1">
    <citation type="submission" date="2017-02" db="UniProtKB">
        <authorList>
            <consortium name="WormBaseParasite"/>
        </authorList>
    </citation>
    <scope>IDENTIFICATION</scope>
</reference>
<dbReference type="Proteomes" id="UP000268014">
    <property type="component" value="Unassembled WGS sequence"/>
</dbReference>
<accession>A0A0N4WHN9</accession>
<sequence length="564" mass="61287">MDVSRSNWTTTEATTTGFPPLEEANSTVTGTTTHPVAFTIKDRFSDFDDLSSFRDISSGIDEMKQQQKITEEPDPTITVPIPSDDDLQRAIIQNKSTVLNRSTSKNVKQNIVRYYVTVTRAPSSQYSENATTTSTTQPPSTPTTPQTSTTTTMKKSAVSSSTAEPSITIPLPENTSAEQKLNGVSRKRTKPHVTPNPISSVSSTSSRSTTDDTAVPSSGESFLKSKHDSTMHESNVTSITLPLTSATFSSMRQPPLPRFTSSPLMISSTTKSTKKVSVYTLKSNISTLFEEQRALLTSPFIPPTNTLTNNAEENLLPVSTTADASLHEATLLALPSNVPTQEGENSVISLESSGTKGDDKSDSVEGADGNVDEPRYVTVTVQPNKLKLSPRQRRKPSMPSPAKSTVPDLWWTPKPSYLINGLLSTISSTHKTPTPSKELTRRKKVTSLTKSGKADEAARGLSPLVPLARASAVGQFIYTTTIPPEFASIELHSTSGFNHRKTTHMNVPESHIQQLKSELEFLGVSDGGKPFAAMAPARPPMHYGRARRKIVLTKEKREKSGMLH</sequence>
<feature type="region of interest" description="Disordered" evidence="1">
    <location>
        <begin position="1"/>
        <end position="29"/>
    </location>
</feature>
<reference evidence="2 3" key="2">
    <citation type="submission" date="2018-11" db="EMBL/GenBank/DDBJ databases">
        <authorList>
            <consortium name="Pathogen Informatics"/>
        </authorList>
    </citation>
    <scope>NUCLEOTIDE SEQUENCE [LARGE SCALE GENOMIC DNA]</scope>
    <source>
        <strain evidence="2 3">MHpl1</strain>
    </source>
</reference>
<feature type="compositionally biased region" description="Low complexity" evidence="1">
    <location>
        <begin position="199"/>
        <end position="213"/>
    </location>
</feature>
<feature type="region of interest" description="Disordered" evidence="1">
    <location>
        <begin position="428"/>
        <end position="454"/>
    </location>
</feature>
<dbReference type="OrthoDB" id="5877778at2759"/>
<name>A0A0N4WHN9_HAEPC</name>
<evidence type="ECO:0000313" key="4">
    <source>
        <dbReference type="WBParaSite" id="HPLM_0001041801-mRNA-1"/>
    </source>
</evidence>
<feature type="compositionally biased region" description="Polar residues" evidence="1">
    <location>
        <begin position="337"/>
        <end position="351"/>
    </location>
</feature>
<dbReference type="EMBL" id="UZAF01017287">
    <property type="protein sequence ID" value="VDO40060.1"/>
    <property type="molecule type" value="Genomic_DNA"/>
</dbReference>
<dbReference type="AlphaFoldDB" id="A0A0N4WHN9"/>
<feature type="compositionally biased region" description="Polar residues" evidence="1">
    <location>
        <begin position="153"/>
        <end position="165"/>
    </location>
</feature>
<evidence type="ECO:0000313" key="2">
    <source>
        <dbReference type="EMBL" id="VDO40060.1"/>
    </source>
</evidence>
<feature type="region of interest" description="Disordered" evidence="1">
    <location>
        <begin position="335"/>
        <end position="405"/>
    </location>
</feature>
<feature type="compositionally biased region" description="Polar residues" evidence="1">
    <location>
        <begin position="428"/>
        <end position="437"/>
    </location>
</feature>
<evidence type="ECO:0000313" key="3">
    <source>
        <dbReference type="Proteomes" id="UP000268014"/>
    </source>
</evidence>
<keyword evidence="3" id="KW-1185">Reference proteome</keyword>
<dbReference type="WBParaSite" id="HPLM_0001041801-mRNA-1">
    <property type="protein sequence ID" value="HPLM_0001041801-mRNA-1"/>
    <property type="gene ID" value="HPLM_0001041801"/>
</dbReference>